<dbReference type="SUPFAM" id="SSF103481">
    <property type="entry name" value="Multidrug resistance efflux transporter EmrE"/>
    <property type="match status" value="2"/>
</dbReference>
<reference evidence="3 4" key="1">
    <citation type="submission" date="2019-06" db="EMBL/GenBank/DDBJ databases">
        <title>Whole genome sequence for Rhodospirillaceae sp. R148.</title>
        <authorList>
            <person name="Wang G."/>
        </authorList>
    </citation>
    <scope>NUCLEOTIDE SEQUENCE [LARGE SCALE GENOMIC DNA]</scope>
    <source>
        <strain evidence="3 4">R148</strain>
    </source>
</reference>
<feature type="transmembrane region" description="Helical" evidence="1">
    <location>
        <begin position="71"/>
        <end position="89"/>
    </location>
</feature>
<dbReference type="OrthoDB" id="7340103at2"/>
<sequence length="299" mass="31749">MGLTPQKSLLPMLAVSLSAVLWGLWWIPLRWLDDRGLRGDWASFAIFGLASLALLPLVVRRGRWSADQIKALLAIGVPLGIALVMWNHAVIHGNVIRVVLLFYLSPIWATLMARVMLAAPIRPTRWLAIILGFAGAAVILEVDILTSDRVSAEYSSADVMALLSGVCFAFAATKTRVHTGVRELDKTFVSVLAAAGVALLFIVATKTPPPFQAVGGLLAVASGVALFFLLPTTALLLWGAGLLDPGRVAILLLLEVLTAAISSALLTSEPLGLRQLLGCALILAAGLMESAPGLRRQKA</sequence>
<feature type="transmembrane region" description="Helical" evidence="1">
    <location>
        <begin position="272"/>
        <end position="291"/>
    </location>
</feature>
<dbReference type="PANTHER" id="PTHR22911:SF79">
    <property type="entry name" value="MOBA-LIKE NTP TRANSFERASE DOMAIN-CONTAINING PROTEIN"/>
    <property type="match status" value="1"/>
</dbReference>
<protein>
    <submittedName>
        <fullName evidence="3">DMT family transporter</fullName>
    </submittedName>
</protein>
<dbReference type="InterPro" id="IPR000620">
    <property type="entry name" value="EamA_dom"/>
</dbReference>
<organism evidence="3 4">
    <name type="scientific">Denitrobaculum tricleocarpae</name>
    <dbReference type="NCBI Taxonomy" id="2591009"/>
    <lineage>
        <taxon>Bacteria</taxon>
        <taxon>Pseudomonadati</taxon>
        <taxon>Pseudomonadota</taxon>
        <taxon>Alphaproteobacteria</taxon>
        <taxon>Rhodospirillales</taxon>
        <taxon>Rhodospirillaceae</taxon>
        <taxon>Denitrobaculum</taxon>
    </lineage>
</organism>
<dbReference type="InterPro" id="IPR037185">
    <property type="entry name" value="EmrE-like"/>
</dbReference>
<dbReference type="Proteomes" id="UP000315252">
    <property type="component" value="Unassembled WGS sequence"/>
</dbReference>
<feature type="domain" description="EamA" evidence="2">
    <location>
        <begin position="12"/>
        <end position="140"/>
    </location>
</feature>
<evidence type="ECO:0000259" key="2">
    <source>
        <dbReference type="Pfam" id="PF00892"/>
    </source>
</evidence>
<keyword evidence="1" id="KW-0812">Transmembrane</keyword>
<accession>A0A545U224</accession>
<dbReference type="GO" id="GO:0016020">
    <property type="term" value="C:membrane"/>
    <property type="evidence" value="ECO:0007669"/>
    <property type="project" value="InterPro"/>
</dbReference>
<dbReference type="Pfam" id="PF00892">
    <property type="entry name" value="EamA"/>
    <property type="match status" value="2"/>
</dbReference>
<evidence type="ECO:0000313" key="3">
    <source>
        <dbReference type="EMBL" id="TQV83529.1"/>
    </source>
</evidence>
<feature type="transmembrane region" description="Helical" evidence="1">
    <location>
        <begin position="95"/>
        <end position="117"/>
    </location>
</feature>
<keyword evidence="4" id="KW-1185">Reference proteome</keyword>
<dbReference type="AlphaFoldDB" id="A0A545U224"/>
<feature type="transmembrane region" description="Helical" evidence="1">
    <location>
        <begin position="124"/>
        <end position="142"/>
    </location>
</feature>
<name>A0A545U224_9PROT</name>
<feature type="transmembrane region" description="Helical" evidence="1">
    <location>
        <begin position="216"/>
        <end position="241"/>
    </location>
</feature>
<keyword evidence="1" id="KW-0472">Membrane</keyword>
<dbReference type="EMBL" id="VHSH01000001">
    <property type="protein sequence ID" value="TQV83529.1"/>
    <property type="molecule type" value="Genomic_DNA"/>
</dbReference>
<feature type="transmembrane region" description="Helical" evidence="1">
    <location>
        <begin position="184"/>
        <end position="204"/>
    </location>
</feature>
<evidence type="ECO:0000256" key="1">
    <source>
        <dbReference type="SAM" id="Phobius"/>
    </source>
</evidence>
<dbReference type="RefSeq" id="WP_142894766.1">
    <property type="nucleotide sequence ID" value="NZ_ML660052.1"/>
</dbReference>
<feature type="transmembrane region" description="Helical" evidence="1">
    <location>
        <begin position="154"/>
        <end position="172"/>
    </location>
</feature>
<feature type="transmembrane region" description="Helical" evidence="1">
    <location>
        <begin position="41"/>
        <end position="59"/>
    </location>
</feature>
<proteinExistence type="predicted"/>
<dbReference type="PANTHER" id="PTHR22911">
    <property type="entry name" value="ACYL-MALONYL CONDENSING ENZYME-RELATED"/>
    <property type="match status" value="1"/>
</dbReference>
<feature type="domain" description="EamA" evidence="2">
    <location>
        <begin position="157"/>
        <end position="285"/>
    </location>
</feature>
<evidence type="ECO:0000313" key="4">
    <source>
        <dbReference type="Proteomes" id="UP000315252"/>
    </source>
</evidence>
<keyword evidence="1" id="KW-1133">Transmembrane helix</keyword>
<comment type="caution">
    <text evidence="3">The sequence shown here is derived from an EMBL/GenBank/DDBJ whole genome shotgun (WGS) entry which is preliminary data.</text>
</comment>
<feature type="transmembrane region" description="Helical" evidence="1">
    <location>
        <begin position="248"/>
        <end position="266"/>
    </location>
</feature>
<gene>
    <name evidence="3" type="ORF">FKG95_02765</name>
</gene>
<feature type="transmembrane region" description="Helical" evidence="1">
    <location>
        <begin position="9"/>
        <end position="29"/>
    </location>
</feature>